<proteinExistence type="predicted"/>
<sequence length="290" mass="30867">MAVSTMTTAIEAVDGGDVVYVGGFGFAQPFSAVHELIRQGVSDLHVIRSSGGVLLDQLVGAGCVSETTIAHCWNAVGPTPTSAFRRAAEDGVPRPITVEEHGLGNLVLRLFAGARRLPFVPAGPVESTGQFENQSFSGKFSEVTFDGDSHYVMEPLNPDVSIIHVPRADERGNAQLTGARAEIKHGAMAADTLLVTTEEVVSSEQIQDTPDETVVPGFMVDHVVESPGGAHPSGVLGCYGRDIDYLEHYGEVTGSLDDFEAYLDEWVYGVSDRAEYLEAVRASGFAEVSP</sequence>
<evidence type="ECO:0000313" key="2">
    <source>
        <dbReference type="EMBL" id="SDF71208.1"/>
    </source>
</evidence>
<evidence type="ECO:0000256" key="1">
    <source>
        <dbReference type="ARBA" id="ARBA00022679"/>
    </source>
</evidence>
<keyword evidence="3" id="KW-1185">Reference proteome</keyword>
<dbReference type="EMBL" id="FNBK01000008">
    <property type="protein sequence ID" value="SDF71208.1"/>
    <property type="molecule type" value="Genomic_DNA"/>
</dbReference>
<dbReference type="Pfam" id="PF01144">
    <property type="entry name" value="CoA_trans"/>
    <property type="match status" value="1"/>
</dbReference>
<dbReference type="GO" id="GO:0008410">
    <property type="term" value="F:CoA-transferase activity"/>
    <property type="evidence" value="ECO:0007669"/>
    <property type="project" value="InterPro"/>
</dbReference>
<dbReference type="Proteomes" id="UP000199076">
    <property type="component" value="Unassembled WGS sequence"/>
</dbReference>
<dbReference type="InterPro" id="IPR004165">
    <property type="entry name" value="CoA_trans_fam_I"/>
</dbReference>
<keyword evidence="1 2" id="KW-0808">Transferase</keyword>
<reference evidence="3" key="1">
    <citation type="submission" date="2016-10" db="EMBL/GenBank/DDBJ databases">
        <authorList>
            <person name="Varghese N."/>
            <person name="Submissions S."/>
        </authorList>
    </citation>
    <scope>NUCLEOTIDE SEQUENCE [LARGE SCALE GENOMIC DNA]</scope>
    <source>
        <strain evidence="3">IBRC-M 10760</strain>
    </source>
</reference>
<organism evidence="2 3">
    <name type="scientific">Halorientalis regularis</name>
    <dbReference type="NCBI Taxonomy" id="660518"/>
    <lineage>
        <taxon>Archaea</taxon>
        <taxon>Methanobacteriati</taxon>
        <taxon>Methanobacteriota</taxon>
        <taxon>Stenosarchaea group</taxon>
        <taxon>Halobacteria</taxon>
        <taxon>Halobacteriales</taxon>
        <taxon>Haloarculaceae</taxon>
        <taxon>Halorientalis</taxon>
    </lineage>
</organism>
<dbReference type="PANTHER" id="PTHR13707:SF60">
    <property type="entry name" value="ACETATE COA-TRANSFERASE SUBUNIT ALPHA"/>
    <property type="match status" value="1"/>
</dbReference>
<dbReference type="OrthoDB" id="301771at2157"/>
<dbReference type="SUPFAM" id="SSF100950">
    <property type="entry name" value="NagB/RpiA/CoA transferase-like"/>
    <property type="match status" value="1"/>
</dbReference>
<gene>
    <name evidence="2" type="ORF">SAMN05216218_108252</name>
</gene>
<dbReference type="AlphaFoldDB" id="A0A1G7NAW8"/>
<dbReference type="PANTHER" id="PTHR13707">
    <property type="entry name" value="KETOACID-COENZYME A TRANSFERASE"/>
    <property type="match status" value="1"/>
</dbReference>
<dbReference type="InterPro" id="IPR037171">
    <property type="entry name" value="NagB/RpiA_transferase-like"/>
</dbReference>
<dbReference type="STRING" id="660518.SAMN05216218_108252"/>
<dbReference type="SMART" id="SM00882">
    <property type="entry name" value="CoA_trans"/>
    <property type="match status" value="1"/>
</dbReference>
<name>A0A1G7NAW8_9EURY</name>
<protein>
    <submittedName>
        <fullName evidence="2">Glutaconate CoA-transferase subunit A</fullName>
    </submittedName>
</protein>
<dbReference type="RefSeq" id="WP_175452870.1">
    <property type="nucleotide sequence ID" value="NZ_FNBK01000008.1"/>
</dbReference>
<evidence type="ECO:0000313" key="3">
    <source>
        <dbReference type="Proteomes" id="UP000199076"/>
    </source>
</evidence>
<dbReference type="Gene3D" id="3.40.1080.10">
    <property type="entry name" value="Glutaconate Coenzyme A-transferase"/>
    <property type="match status" value="1"/>
</dbReference>
<dbReference type="Gene3D" id="3.30.30.40">
    <property type="match status" value="1"/>
</dbReference>
<accession>A0A1G7NAW8</accession>